<evidence type="ECO:0000256" key="4">
    <source>
        <dbReference type="ARBA" id="ARBA00036882"/>
    </source>
</evidence>
<accession>U5T5H7</accession>
<evidence type="ECO:0000256" key="3">
    <source>
        <dbReference type="ARBA" id="ARBA00023235"/>
    </source>
</evidence>
<evidence type="ECO:0000313" key="12">
    <source>
        <dbReference type="Proteomes" id="UP000017640"/>
    </source>
</evidence>
<dbReference type="CDD" id="cd02869">
    <property type="entry name" value="PseudoU_synth_RluA_like"/>
    <property type="match status" value="1"/>
</dbReference>
<dbReference type="InterPro" id="IPR036986">
    <property type="entry name" value="S4_RNA-bd_sf"/>
</dbReference>
<dbReference type="EC" id="5.4.99.-" evidence="8"/>
<dbReference type="HOGENOM" id="CLU_016902_4_0_6"/>
<dbReference type="GO" id="GO:0160140">
    <property type="term" value="F:23S rRNA pseudouridine(1911/1915/1917) synthase activity"/>
    <property type="evidence" value="ECO:0007669"/>
    <property type="project" value="UniProtKB-EC"/>
</dbReference>
<sequence>MRAAMLRSLDKTEGFAQQDEVSVTEPTINERAWIPDEAAGRRLDAVLAECFPAFSRSRLQRWLKSGELTVDGASPRARMTVQGGEEVAIQAHLPDDGPVAAEPIPLDIVFEDASLLVINKPAGRVVHPGAGNAHGTLQNALLHHDPQLHAIPRAGIVHRLDRDTTGLMVVAKTLEAHAHLVEQLQARTMGRAYLALTLGTFTAGGRVDAPIGRHPRDRLRMAVREVSGKPAVTHYRIEERFAAHTLLRCRLESGRTHQIRVHMASIRHPIVGDPLYGGRLQLPSGAEQLRVGSSLSIADVLRGFHRQALHAETLSLAHPVTGETLTWSTPLPADYEQLLAALRTHREAIAADEAGDGRWRP</sequence>
<dbReference type="STRING" id="1335757.SPICUR_02035"/>
<dbReference type="SUPFAM" id="SSF55174">
    <property type="entry name" value="Alpha-L RNA-binding motif"/>
    <property type="match status" value="1"/>
</dbReference>
<dbReference type="CDD" id="cd00165">
    <property type="entry name" value="S4"/>
    <property type="match status" value="1"/>
</dbReference>
<evidence type="ECO:0000256" key="7">
    <source>
        <dbReference type="PROSITE-ProRule" id="PRU00182"/>
    </source>
</evidence>
<dbReference type="GO" id="GO:0003723">
    <property type="term" value="F:RNA binding"/>
    <property type="evidence" value="ECO:0007669"/>
    <property type="project" value="UniProtKB-KW"/>
</dbReference>
<dbReference type="PANTHER" id="PTHR21600">
    <property type="entry name" value="MITOCHONDRIAL RNA PSEUDOURIDINE SYNTHASE"/>
    <property type="match status" value="1"/>
</dbReference>
<feature type="domain" description="RNA-binding S4" evidence="10">
    <location>
        <begin position="41"/>
        <end position="87"/>
    </location>
</feature>
<evidence type="ECO:0000259" key="9">
    <source>
        <dbReference type="Pfam" id="PF00849"/>
    </source>
</evidence>
<dbReference type="InterPro" id="IPR006145">
    <property type="entry name" value="PsdUridine_synth_RsuA/RluA"/>
</dbReference>
<dbReference type="NCBIfam" id="NF008385">
    <property type="entry name" value="PRK11180.1"/>
    <property type="match status" value="1"/>
</dbReference>
<dbReference type="Gene3D" id="3.10.290.10">
    <property type="entry name" value="RNA-binding S4 domain"/>
    <property type="match status" value="1"/>
</dbReference>
<reference evidence="11 12" key="1">
    <citation type="journal article" date="2013" name="BMC Genomics">
        <title>Genomes of "Spiribacter", a streamlined, successful halophilic bacterium.</title>
        <authorList>
            <person name="Lopez-Perez M."/>
            <person name="Ghai R."/>
            <person name="Leon M.J."/>
            <person name="Rodriguez-Olmos A."/>
            <person name="Copa-Patino J.L."/>
            <person name="Soliveri J."/>
            <person name="Sanchez-Porro C."/>
            <person name="Ventosa A."/>
            <person name="Rodriguez-Valera F."/>
        </authorList>
    </citation>
    <scope>NUCLEOTIDE SEQUENCE [LARGE SCALE GENOMIC DNA]</scope>
    <source>
        <strain evidence="11 12">UAH-SP71</strain>
    </source>
</reference>
<dbReference type="GO" id="GO:0000455">
    <property type="term" value="P:enzyme-directed rRNA pseudouridine synthesis"/>
    <property type="evidence" value="ECO:0007669"/>
    <property type="project" value="UniProtKB-ARBA"/>
</dbReference>
<dbReference type="NCBIfam" id="TIGR00005">
    <property type="entry name" value="rluA_subfam"/>
    <property type="match status" value="1"/>
</dbReference>
<feature type="active site" evidence="6">
    <location>
        <position position="161"/>
    </location>
</feature>
<evidence type="ECO:0000256" key="1">
    <source>
        <dbReference type="ARBA" id="ARBA00010876"/>
    </source>
</evidence>
<evidence type="ECO:0000256" key="6">
    <source>
        <dbReference type="PIRSR" id="PIRSR606225-1"/>
    </source>
</evidence>
<dbReference type="Pfam" id="PF00849">
    <property type="entry name" value="PseudoU_synth_2"/>
    <property type="match status" value="1"/>
</dbReference>
<evidence type="ECO:0000256" key="5">
    <source>
        <dbReference type="ARBA" id="ARBA00056072"/>
    </source>
</evidence>
<dbReference type="Gene3D" id="3.30.2350.10">
    <property type="entry name" value="Pseudouridine synthase"/>
    <property type="match status" value="1"/>
</dbReference>
<dbReference type="PROSITE" id="PS50889">
    <property type="entry name" value="S4"/>
    <property type="match status" value="1"/>
</dbReference>
<proteinExistence type="inferred from homology"/>
<evidence type="ECO:0000256" key="8">
    <source>
        <dbReference type="RuleBase" id="RU362028"/>
    </source>
</evidence>
<keyword evidence="12" id="KW-1185">Reference proteome</keyword>
<gene>
    <name evidence="11" type="ORF">SPICUR_02035</name>
</gene>
<dbReference type="InterPro" id="IPR006224">
    <property type="entry name" value="PsdUridine_synth_RluA-like_CS"/>
</dbReference>
<dbReference type="Proteomes" id="UP000017640">
    <property type="component" value="Chromosome"/>
</dbReference>
<dbReference type="FunFam" id="3.30.2350.10:FF:000006">
    <property type="entry name" value="Pseudouridine synthase"/>
    <property type="match status" value="1"/>
</dbReference>
<keyword evidence="2 7" id="KW-0694">RNA-binding</keyword>
<evidence type="ECO:0000256" key="2">
    <source>
        <dbReference type="ARBA" id="ARBA00022884"/>
    </source>
</evidence>
<comment type="similarity">
    <text evidence="1 8">Belongs to the pseudouridine synthase RluA family.</text>
</comment>
<dbReference type="InterPro" id="IPR002942">
    <property type="entry name" value="S4_RNA-bd"/>
</dbReference>
<dbReference type="PANTHER" id="PTHR21600:SF44">
    <property type="entry name" value="RIBOSOMAL LARGE SUBUNIT PSEUDOURIDINE SYNTHASE D"/>
    <property type="match status" value="1"/>
</dbReference>
<comment type="catalytic activity">
    <reaction evidence="8">
        <text>a uridine in RNA = a pseudouridine in RNA</text>
        <dbReference type="Rhea" id="RHEA:48348"/>
        <dbReference type="Rhea" id="RHEA-COMP:12068"/>
        <dbReference type="Rhea" id="RHEA-COMP:12069"/>
        <dbReference type="ChEBI" id="CHEBI:65314"/>
        <dbReference type="ChEBI" id="CHEBI:65315"/>
    </reaction>
</comment>
<organism evidence="11 12">
    <name type="scientific">Spiribacter curvatus</name>
    <dbReference type="NCBI Taxonomy" id="1335757"/>
    <lineage>
        <taxon>Bacteria</taxon>
        <taxon>Pseudomonadati</taxon>
        <taxon>Pseudomonadota</taxon>
        <taxon>Gammaproteobacteria</taxon>
        <taxon>Chromatiales</taxon>
        <taxon>Ectothiorhodospiraceae</taxon>
        <taxon>Spiribacter</taxon>
    </lineage>
</organism>
<protein>
    <recommendedName>
        <fullName evidence="8">Pseudouridine synthase</fullName>
        <ecNumber evidence="8">5.4.99.-</ecNumber>
    </recommendedName>
</protein>
<dbReference type="SUPFAM" id="SSF55120">
    <property type="entry name" value="Pseudouridine synthase"/>
    <property type="match status" value="1"/>
</dbReference>
<evidence type="ECO:0000313" key="11">
    <source>
        <dbReference type="EMBL" id="AGY91422.1"/>
    </source>
</evidence>
<name>U5T5H7_9GAMM</name>
<dbReference type="eggNOG" id="COG0564">
    <property type="taxonomic scope" value="Bacteria"/>
</dbReference>
<dbReference type="PROSITE" id="PS01129">
    <property type="entry name" value="PSI_RLU"/>
    <property type="match status" value="1"/>
</dbReference>
<dbReference type="PATRIC" id="fig|1335757.3.peg.403"/>
<comment type="function">
    <text evidence="5">Responsible for synthesis of pseudouridine from uracil at positions 1911, 1915 and 1917 in 23S ribosomal RNA.</text>
</comment>
<dbReference type="InterPro" id="IPR006225">
    <property type="entry name" value="PsdUridine_synth_RluC/D"/>
</dbReference>
<dbReference type="InterPro" id="IPR050188">
    <property type="entry name" value="RluA_PseudoU_synthase"/>
</dbReference>
<dbReference type="Pfam" id="PF01479">
    <property type="entry name" value="S4"/>
    <property type="match status" value="1"/>
</dbReference>
<keyword evidence="3 8" id="KW-0413">Isomerase</keyword>
<dbReference type="EMBL" id="CP005990">
    <property type="protein sequence ID" value="AGY91422.1"/>
    <property type="molecule type" value="Genomic_DNA"/>
</dbReference>
<dbReference type="InterPro" id="IPR020103">
    <property type="entry name" value="PsdUridine_synth_cat_dom_sf"/>
</dbReference>
<comment type="catalytic activity">
    <reaction evidence="4">
        <text>uridine(1911/1915/1917) in 23S rRNA = pseudouridine(1911/1915/1917) in 23S rRNA</text>
        <dbReference type="Rhea" id="RHEA:42524"/>
        <dbReference type="Rhea" id="RHEA-COMP:10097"/>
        <dbReference type="Rhea" id="RHEA-COMP:10098"/>
        <dbReference type="ChEBI" id="CHEBI:65314"/>
        <dbReference type="ChEBI" id="CHEBI:65315"/>
        <dbReference type="EC" id="5.4.99.23"/>
    </reaction>
</comment>
<feature type="domain" description="Pseudouridine synthase RsuA/RluA-like" evidence="9">
    <location>
        <begin position="115"/>
        <end position="265"/>
    </location>
</feature>
<dbReference type="KEGG" id="spiu:SPICUR_02035"/>
<evidence type="ECO:0000259" key="10">
    <source>
        <dbReference type="Pfam" id="PF01479"/>
    </source>
</evidence>
<dbReference type="AlphaFoldDB" id="U5T5H7"/>